<evidence type="ECO:0000256" key="11">
    <source>
        <dbReference type="ARBA" id="ARBA00022840"/>
    </source>
</evidence>
<dbReference type="NCBIfam" id="NF004160">
    <property type="entry name" value="PRK05627.1-3"/>
    <property type="match status" value="1"/>
</dbReference>
<comment type="pathway">
    <text evidence="2 15">Cofactor biosynthesis; FAD biosynthesis; FAD from FMN: step 1/1.</text>
</comment>
<keyword evidence="6 15" id="KW-0808">Transferase</keyword>
<evidence type="ECO:0000256" key="9">
    <source>
        <dbReference type="ARBA" id="ARBA00022777"/>
    </source>
</evidence>
<dbReference type="Gene3D" id="3.40.50.620">
    <property type="entry name" value="HUPs"/>
    <property type="match status" value="1"/>
</dbReference>
<evidence type="ECO:0000256" key="7">
    <source>
        <dbReference type="ARBA" id="ARBA00022695"/>
    </source>
</evidence>
<keyword evidence="5 15" id="KW-0288">FMN</keyword>
<dbReference type="NCBIfam" id="NF004159">
    <property type="entry name" value="PRK05627.1-2"/>
    <property type="match status" value="1"/>
</dbReference>
<protein>
    <recommendedName>
        <fullName evidence="15">Riboflavin biosynthesis protein</fullName>
    </recommendedName>
    <domain>
        <recommendedName>
            <fullName evidence="15">Riboflavin kinase</fullName>
            <ecNumber evidence="15">2.7.1.26</ecNumber>
        </recommendedName>
        <alternativeName>
            <fullName evidence="15">Flavokinase</fullName>
        </alternativeName>
    </domain>
    <domain>
        <recommendedName>
            <fullName evidence="15">FMN adenylyltransferase</fullName>
            <ecNumber evidence="15">2.7.7.2</ecNumber>
        </recommendedName>
        <alternativeName>
            <fullName evidence="15">FAD pyrophosphorylase</fullName>
        </alternativeName>
        <alternativeName>
            <fullName evidence="15">FAD synthase</fullName>
        </alternativeName>
    </domain>
</protein>
<feature type="domain" description="Riboflavin kinase" evidence="16">
    <location>
        <begin position="184"/>
        <end position="310"/>
    </location>
</feature>
<evidence type="ECO:0000313" key="17">
    <source>
        <dbReference type="EMBL" id="MEF2156271.1"/>
    </source>
</evidence>
<dbReference type="SUPFAM" id="SSF52374">
    <property type="entry name" value="Nucleotidylyl transferase"/>
    <property type="match status" value="1"/>
</dbReference>
<dbReference type="EC" id="2.7.7.2" evidence="15"/>
<evidence type="ECO:0000256" key="1">
    <source>
        <dbReference type="ARBA" id="ARBA00002121"/>
    </source>
</evidence>
<comment type="function">
    <text evidence="1">Catalyzes the phosphorylation of riboflavin to FMN followed by the adenylation of FMN to FAD.</text>
</comment>
<dbReference type="NCBIfam" id="TIGR00083">
    <property type="entry name" value="ribF"/>
    <property type="match status" value="1"/>
</dbReference>
<evidence type="ECO:0000256" key="4">
    <source>
        <dbReference type="ARBA" id="ARBA00022630"/>
    </source>
</evidence>
<reference evidence="17 18" key="1">
    <citation type="submission" date="2024-01" db="EMBL/GenBank/DDBJ databases">
        <title>Novel species of the genus Luteimonas isolated from rivers.</title>
        <authorList>
            <person name="Lu H."/>
        </authorList>
    </citation>
    <scope>NUCLEOTIDE SEQUENCE [LARGE SCALE GENOMIC DNA]</scope>
    <source>
        <strain evidence="17 18">FXH3W</strain>
    </source>
</reference>
<dbReference type="CDD" id="cd02064">
    <property type="entry name" value="FAD_synthetase_N"/>
    <property type="match status" value="1"/>
</dbReference>
<evidence type="ECO:0000256" key="13">
    <source>
        <dbReference type="ARBA" id="ARBA00047880"/>
    </source>
</evidence>
<dbReference type="InterPro" id="IPR002606">
    <property type="entry name" value="Riboflavin_kinase_bac"/>
</dbReference>
<keyword evidence="8 15" id="KW-0547">Nucleotide-binding</keyword>
<keyword evidence="11 15" id="KW-0067">ATP-binding</keyword>
<evidence type="ECO:0000256" key="8">
    <source>
        <dbReference type="ARBA" id="ARBA00022741"/>
    </source>
</evidence>
<dbReference type="SUPFAM" id="SSF82114">
    <property type="entry name" value="Riboflavin kinase-like"/>
    <property type="match status" value="1"/>
</dbReference>
<dbReference type="InterPro" id="IPR015864">
    <property type="entry name" value="FAD_synthase"/>
</dbReference>
<dbReference type="InterPro" id="IPR015865">
    <property type="entry name" value="Riboflavin_kinase_bac/euk"/>
</dbReference>
<evidence type="ECO:0000259" key="16">
    <source>
        <dbReference type="SMART" id="SM00904"/>
    </source>
</evidence>
<dbReference type="Proteomes" id="UP001356170">
    <property type="component" value="Unassembled WGS sequence"/>
</dbReference>
<keyword evidence="12" id="KW-0511">Multifunctional enzyme</keyword>
<dbReference type="RefSeq" id="WP_331704104.1">
    <property type="nucleotide sequence ID" value="NZ_JAZHBO010000002.1"/>
</dbReference>
<dbReference type="GO" id="GO:0003919">
    <property type="term" value="F:FMN adenylyltransferase activity"/>
    <property type="evidence" value="ECO:0007669"/>
    <property type="project" value="UniProtKB-EC"/>
</dbReference>
<dbReference type="EC" id="2.7.1.26" evidence="15"/>
<comment type="catalytic activity">
    <reaction evidence="14 15">
        <text>FMN + ATP + H(+) = FAD + diphosphate</text>
        <dbReference type="Rhea" id="RHEA:17237"/>
        <dbReference type="ChEBI" id="CHEBI:15378"/>
        <dbReference type="ChEBI" id="CHEBI:30616"/>
        <dbReference type="ChEBI" id="CHEBI:33019"/>
        <dbReference type="ChEBI" id="CHEBI:57692"/>
        <dbReference type="ChEBI" id="CHEBI:58210"/>
        <dbReference type="EC" id="2.7.7.2"/>
    </reaction>
</comment>
<dbReference type="PIRSF" id="PIRSF004491">
    <property type="entry name" value="FAD_Synth"/>
    <property type="match status" value="1"/>
</dbReference>
<evidence type="ECO:0000256" key="12">
    <source>
        <dbReference type="ARBA" id="ARBA00023268"/>
    </source>
</evidence>
<proteinExistence type="inferred from homology"/>
<dbReference type="Pfam" id="PF01687">
    <property type="entry name" value="Flavokinase"/>
    <property type="match status" value="1"/>
</dbReference>
<evidence type="ECO:0000256" key="6">
    <source>
        <dbReference type="ARBA" id="ARBA00022679"/>
    </source>
</evidence>
<dbReference type="InterPro" id="IPR023465">
    <property type="entry name" value="Riboflavin_kinase_dom_sf"/>
</dbReference>
<sequence length="319" mass="35879">MSRLFRDVDGDLLFPQGSVVCIGAFDGLHLGHAALVRRTVERAQALDLPSVALTFEPLPREWFAREQRQPRLMLSSQRVRSLHQLGIDSVGLLRFNESMTRMTADEFARRILHDRLQAREVWVGPEFAYGHRRGGNLDTLQEQGSRLGFTAHEIEPQHLAGERISSSVIRQQLGAGEFAAAEQLLGRPYRIEGKVVHGAKLGRTLGFPTANIRYSRYQPVLHGIYACWVDLADGRRLPAVASFGTRPTVNGTHHEPLLEVHLFDFEGDLYGQRIGVDFAAKLRDEKKFDSLEALTAQMHRDADEARQVLNSHFTLRATA</sequence>
<evidence type="ECO:0000313" key="18">
    <source>
        <dbReference type="Proteomes" id="UP001356170"/>
    </source>
</evidence>
<evidence type="ECO:0000256" key="2">
    <source>
        <dbReference type="ARBA" id="ARBA00004726"/>
    </source>
</evidence>
<evidence type="ECO:0000256" key="14">
    <source>
        <dbReference type="ARBA" id="ARBA00049494"/>
    </source>
</evidence>
<comment type="caution">
    <text evidence="17">The sequence shown here is derived from an EMBL/GenBank/DDBJ whole genome shotgun (WGS) entry which is preliminary data.</text>
</comment>
<dbReference type="NCBIfam" id="NF004163">
    <property type="entry name" value="PRK05627.1-6"/>
    <property type="match status" value="1"/>
</dbReference>
<dbReference type="PANTHER" id="PTHR22749">
    <property type="entry name" value="RIBOFLAVIN KINASE/FMN ADENYLYLTRANSFERASE"/>
    <property type="match status" value="1"/>
</dbReference>
<comment type="similarity">
    <text evidence="15">Belongs to the ribF family.</text>
</comment>
<dbReference type="InterPro" id="IPR023468">
    <property type="entry name" value="Riboflavin_kinase"/>
</dbReference>
<dbReference type="SMART" id="SM00904">
    <property type="entry name" value="Flavokinase"/>
    <property type="match status" value="1"/>
</dbReference>
<evidence type="ECO:0000256" key="15">
    <source>
        <dbReference type="PIRNR" id="PIRNR004491"/>
    </source>
</evidence>
<name>A0ABU7V0I3_9GAMM</name>
<dbReference type="InterPro" id="IPR014729">
    <property type="entry name" value="Rossmann-like_a/b/a_fold"/>
</dbReference>
<keyword evidence="4 15" id="KW-0285">Flavoprotein</keyword>
<keyword evidence="10 15" id="KW-0274">FAD</keyword>
<comment type="catalytic activity">
    <reaction evidence="13 15">
        <text>riboflavin + ATP = FMN + ADP + H(+)</text>
        <dbReference type="Rhea" id="RHEA:14357"/>
        <dbReference type="ChEBI" id="CHEBI:15378"/>
        <dbReference type="ChEBI" id="CHEBI:30616"/>
        <dbReference type="ChEBI" id="CHEBI:57986"/>
        <dbReference type="ChEBI" id="CHEBI:58210"/>
        <dbReference type="ChEBI" id="CHEBI:456216"/>
        <dbReference type="EC" id="2.7.1.26"/>
    </reaction>
</comment>
<organism evidence="17 18">
    <name type="scientific">Aquilutibacter rugosus</name>
    <dbReference type="NCBI Taxonomy" id="3115820"/>
    <lineage>
        <taxon>Bacteria</taxon>
        <taxon>Pseudomonadati</taxon>
        <taxon>Pseudomonadota</taxon>
        <taxon>Gammaproteobacteria</taxon>
        <taxon>Lysobacterales</taxon>
        <taxon>Lysobacteraceae</taxon>
        <taxon>Aquilutibacter</taxon>
    </lineage>
</organism>
<keyword evidence="18" id="KW-1185">Reference proteome</keyword>
<gene>
    <name evidence="17" type="ORF">V3390_08545</name>
</gene>
<dbReference type="PANTHER" id="PTHR22749:SF6">
    <property type="entry name" value="RIBOFLAVIN KINASE"/>
    <property type="match status" value="1"/>
</dbReference>
<dbReference type="Pfam" id="PF06574">
    <property type="entry name" value="FAD_syn"/>
    <property type="match status" value="1"/>
</dbReference>
<evidence type="ECO:0000256" key="3">
    <source>
        <dbReference type="ARBA" id="ARBA00005201"/>
    </source>
</evidence>
<evidence type="ECO:0000256" key="10">
    <source>
        <dbReference type="ARBA" id="ARBA00022827"/>
    </source>
</evidence>
<dbReference type="GO" id="GO:0008531">
    <property type="term" value="F:riboflavin kinase activity"/>
    <property type="evidence" value="ECO:0007669"/>
    <property type="project" value="UniProtKB-EC"/>
</dbReference>
<keyword evidence="9 15" id="KW-0418">Kinase</keyword>
<keyword evidence="7 15" id="KW-0548">Nucleotidyltransferase</keyword>
<evidence type="ECO:0000256" key="5">
    <source>
        <dbReference type="ARBA" id="ARBA00022643"/>
    </source>
</evidence>
<dbReference type="Gene3D" id="2.40.30.30">
    <property type="entry name" value="Riboflavin kinase-like"/>
    <property type="match status" value="1"/>
</dbReference>
<accession>A0ABU7V0I3</accession>
<dbReference type="EMBL" id="JAZHBO010000002">
    <property type="protein sequence ID" value="MEF2156271.1"/>
    <property type="molecule type" value="Genomic_DNA"/>
</dbReference>
<comment type="pathway">
    <text evidence="3 15">Cofactor biosynthesis; FMN biosynthesis; FMN from riboflavin (ATP route): step 1/1.</text>
</comment>